<evidence type="ECO:0000313" key="2">
    <source>
        <dbReference type="EMBL" id="QNR25192.1"/>
    </source>
</evidence>
<proteinExistence type="predicted"/>
<organism evidence="2 3">
    <name type="scientific">Croceimicrobium hydrocarbonivorans</name>
    <dbReference type="NCBI Taxonomy" id="2761580"/>
    <lineage>
        <taxon>Bacteria</taxon>
        <taxon>Pseudomonadati</taxon>
        <taxon>Bacteroidota</taxon>
        <taxon>Flavobacteriia</taxon>
        <taxon>Flavobacteriales</taxon>
        <taxon>Owenweeksiaceae</taxon>
        <taxon>Croceimicrobium</taxon>
    </lineage>
</organism>
<evidence type="ECO:0000313" key="3">
    <source>
        <dbReference type="Proteomes" id="UP000516305"/>
    </source>
</evidence>
<keyword evidence="1" id="KW-1133">Transmembrane helix</keyword>
<dbReference type="RefSeq" id="WP_210759718.1">
    <property type="nucleotide sequence ID" value="NZ_CP060139.1"/>
</dbReference>
<evidence type="ECO:0000256" key="1">
    <source>
        <dbReference type="SAM" id="Phobius"/>
    </source>
</evidence>
<keyword evidence="3" id="KW-1185">Reference proteome</keyword>
<name>A0A7H0VHJ4_9FLAO</name>
<gene>
    <name evidence="2" type="ORF">H4K34_04955</name>
</gene>
<protein>
    <submittedName>
        <fullName evidence="2">Uncharacterized protein</fullName>
    </submittedName>
</protein>
<feature type="transmembrane region" description="Helical" evidence="1">
    <location>
        <begin position="12"/>
        <end position="31"/>
    </location>
</feature>
<dbReference type="AlphaFoldDB" id="A0A7H0VHJ4"/>
<accession>A0A7H0VHJ4</accession>
<dbReference type="EMBL" id="CP060139">
    <property type="protein sequence ID" value="QNR25192.1"/>
    <property type="molecule type" value="Genomic_DNA"/>
</dbReference>
<sequence>MKDLFLSKGFWITILIFSILGAIASLLITAFEEEPVIKDYGYLCPQNPDFKNVVPAITNPEDSVALYDFQRLMSGVSDRARFEGILISIGSKVGLLKNDMDKDLVEIIQLDSKETAWLRRIDIQGKACQGQNQ</sequence>
<reference evidence="2 3" key="1">
    <citation type="submission" date="2020-08" db="EMBL/GenBank/DDBJ databases">
        <title>Croceimicrobium hydrocarbonivorans gen. nov., sp. nov., a novel marine bacterium isolated from a bacterial consortium that degrades polyethylene terephthalate.</title>
        <authorList>
            <person name="Liu R."/>
        </authorList>
    </citation>
    <scope>NUCLEOTIDE SEQUENCE [LARGE SCALE GENOMIC DNA]</scope>
    <source>
        <strain evidence="2 3">A20-9</strain>
    </source>
</reference>
<dbReference type="Proteomes" id="UP000516305">
    <property type="component" value="Chromosome"/>
</dbReference>
<keyword evidence="1" id="KW-0812">Transmembrane</keyword>
<keyword evidence="1" id="KW-0472">Membrane</keyword>
<dbReference type="KEGG" id="chyd:H4K34_04955"/>